<dbReference type="RefSeq" id="WP_215923699.1">
    <property type="nucleotide sequence ID" value="NZ_JAHKNI010000023.1"/>
</dbReference>
<evidence type="ECO:0000313" key="3">
    <source>
        <dbReference type="Proteomes" id="UP000733379"/>
    </source>
</evidence>
<reference evidence="2 3" key="1">
    <citation type="submission" date="2021-06" db="EMBL/GenBank/DDBJ databases">
        <title>Actinomycetes sequencing.</title>
        <authorList>
            <person name="Shan Q."/>
        </authorList>
    </citation>
    <scope>NUCLEOTIDE SEQUENCE [LARGE SCALE GENOMIC DNA]</scope>
    <source>
        <strain evidence="2 3">NEAU-G5</strain>
    </source>
</reference>
<dbReference type="InterPro" id="IPR055259">
    <property type="entry name" value="YkvP/CgeB_Glyco_trans-like"/>
</dbReference>
<gene>
    <name evidence="2" type="ORF">KO481_39670</name>
</gene>
<dbReference type="Pfam" id="PF13524">
    <property type="entry name" value="Glyco_trans_1_2"/>
    <property type="match status" value="1"/>
</dbReference>
<comment type="caution">
    <text evidence="2">The sequence shown here is derived from an EMBL/GenBank/DDBJ whole genome shotgun (WGS) entry which is preliminary data.</text>
</comment>
<dbReference type="Proteomes" id="UP000733379">
    <property type="component" value="Unassembled WGS sequence"/>
</dbReference>
<evidence type="ECO:0000313" key="2">
    <source>
        <dbReference type="EMBL" id="MBU3067626.1"/>
    </source>
</evidence>
<organism evidence="2 3">
    <name type="scientific">Nocardia albiluteola</name>
    <dbReference type="NCBI Taxonomy" id="2842303"/>
    <lineage>
        <taxon>Bacteria</taxon>
        <taxon>Bacillati</taxon>
        <taxon>Actinomycetota</taxon>
        <taxon>Actinomycetes</taxon>
        <taxon>Mycobacteriales</taxon>
        <taxon>Nocardiaceae</taxon>
        <taxon>Nocardia</taxon>
    </lineage>
</organism>
<dbReference type="EMBL" id="JAHKNI010000023">
    <property type="protein sequence ID" value="MBU3067626.1"/>
    <property type="molecule type" value="Genomic_DNA"/>
</dbReference>
<sequence>MAETVHAALLRLGHVSILSDDLRIPNRRHIVFGSNTLSWWDLEVPDDAILYNLEQIVPGSKWAQDELLALFRRHTVWDYSRYNVAALAAAGVRNVQHVPIGSVPELERIPAAPVQDIDVLFVGEPNDRRRAPIERLREAGVNARAVSNVYGASRDALYARAKIVLNIHYDLRVFEIVRVSYLLANGIFVVSEDCVNDDETTEFSDAVVFTGYDRIVETCLRYLADPTARAVRGAAGREIMRRRPAARYLHDAVLGLRAAPDGPRLDRAVDPAEAPRLSRG</sequence>
<protein>
    <submittedName>
        <fullName evidence="2">Glycosyltransferase</fullName>
    </submittedName>
</protein>
<name>A0ABS6BBF9_9NOCA</name>
<evidence type="ECO:0000259" key="1">
    <source>
        <dbReference type="Pfam" id="PF13524"/>
    </source>
</evidence>
<proteinExistence type="predicted"/>
<feature type="domain" description="Spore protein YkvP/CgeB glycosyl transferase-like" evidence="1">
    <location>
        <begin position="117"/>
        <end position="243"/>
    </location>
</feature>
<keyword evidence="3" id="KW-1185">Reference proteome</keyword>
<accession>A0ABS6BBF9</accession>